<dbReference type="eggNOG" id="ENOG502SJ4C">
    <property type="taxonomic scope" value="Eukaryota"/>
</dbReference>
<dbReference type="GO" id="GO:0000981">
    <property type="term" value="F:DNA-binding transcription factor activity, RNA polymerase II-specific"/>
    <property type="evidence" value="ECO:0007669"/>
    <property type="project" value="InterPro"/>
</dbReference>
<reference evidence="5 6" key="2">
    <citation type="journal article" date="2013" name="PLoS Genet.">
        <title>Comparative genome structure, secondary metabolite, and effector coding capacity across Cochliobolus pathogens.</title>
        <authorList>
            <person name="Condon B.J."/>
            <person name="Leng Y."/>
            <person name="Wu D."/>
            <person name="Bushley K.E."/>
            <person name="Ohm R.A."/>
            <person name="Otillar R."/>
            <person name="Martin J."/>
            <person name="Schackwitz W."/>
            <person name="Grimwood J."/>
            <person name="MohdZainudin N."/>
            <person name="Xue C."/>
            <person name="Wang R."/>
            <person name="Manning V.A."/>
            <person name="Dhillon B."/>
            <person name="Tu Z.J."/>
            <person name="Steffenson B.J."/>
            <person name="Salamov A."/>
            <person name="Sun H."/>
            <person name="Lowry S."/>
            <person name="LaButti K."/>
            <person name="Han J."/>
            <person name="Copeland A."/>
            <person name="Lindquist E."/>
            <person name="Barry K."/>
            <person name="Schmutz J."/>
            <person name="Baker S.E."/>
            <person name="Ciuffetti L.M."/>
            <person name="Grigoriev I.V."/>
            <person name="Zhong S."/>
            <person name="Turgeon B.G."/>
        </authorList>
    </citation>
    <scope>NUCLEOTIDE SEQUENCE [LARGE SCALE GENOMIC DNA]</scope>
    <source>
        <strain evidence="6">28A</strain>
    </source>
</reference>
<dbReference type="AlphaFoldDB" id="R0IWW1"/>
<sequence>MGRTPTTRACDRCHAVKEKCRRVPGQNACERCHRLQNICQSLRPVGTAGRKPRYHRNETATPEAHTPRASSESSFAASPASTSPSPVIKATTPASAVSDITPVPRTPSVFAGLNERELFIVQCISQGRPKIEQFLIAPSFRVTHHKTFARHLHNAPPWIHDALIATAALLACEYDAEPSNEDRAIGHRRAASAVSTLRTVKTFHPGELSSVLLLAVSAVTFALQVSGTALAICKHALNIIKPVYESIDLLDSDCLALFVCLIMSEAEECLLVGEMPTVRFRTDLSDGAVDRYMGIAWPLLPYLYDVAKVSYLLRQDERPSPCELMAMLDEMESAVYAWNPALPQDCADRFLQEEVVRLLAQAKVFRWFILLMIHRLRYPYGTESAVGTALSDAILKELQSILQHTKSSIPHMAVPLLIACFEVTDARDRQAAFEKSDDLIDFSQQSRIKFKDQLTAFWAIKDIRGEVHWSDVISWLPQ</sequence>
<dbReference type="RefSeq" id="XP_008022872.1">
    <property type="nucleotide sequence ID" value="XM_008024681.1"/>
</dbReference>
<organism evidence="5 6">
    <name type="scientific">Exserohilum turcicum (strain 28A)</name>
    <name type="common">Northern leaf blight fungus</name>
    <name type="synonym">Setosphaeria turcica</name>
    <dbReference type="NCBI Taxonomy" id="671987"/>
    <lineage>
        <taxon>Eukaryota</taxon>
        <taxon>Fungi</taxon>
        <taxon>Dikarya</taxon>
        <taxon>Ascomycota</taxon>
        <taxon>Pezizomycotina</taxon>
        <taxon>Dothideomycetes</taxon>
        <taxon>Pleosporomycetidae</taxon>
        <taxon>Pleosporales</taxon>
        <taxon>Pleosporineae</taxon>
        <taxon>Pleosporaceae</taxon>
        <taxon>Exserohilum</taxon>
    </lineage>
</organism>
<feature type="compositionally biased region" description="Low complexity" evidence="3">
    <location>
        <begin position="67"/>
        <end position="86"/>
    </location>
</feature>
<dbReference type="Pfam" id="PF11951">
    <property type="entry name" value="Fungal_trans_2"/>
    <property type="match status" value="1"/>
</dbReference>
<feature type="domain" description="Zn(2)-C6 fungal-type" evidence="4">
    <location>
        <begin position="9"/>
        <end position="39"/>
    </location>
</feature>
<evidence type="ECO:0000313" key="6">
    <source>
        <dbReference type="Proteomes" id="UP000016935"/>
    </source>
</evidence>
<dbReference type="PROSITE" id="PS00463">
    <property type="entry name" value="ZN2_CY6_FUNGAL_1"/>
    <property type="match status" value="1"/>
</dbReference>
<evidence type="ECO:0000256" key="3">
    <source>
        <dbReference type="SAM" id="MobiDB-lite"/>
    </source>
</evidence>
<name>R0IWW1_EXST2</name>
<dbReference type="GO" id="GO:0008270">
    <property type="term" value="F:zinc ion binding"/>
    <property type="evidence" value="ECO:0007669"/>
    <property type="project" value="InterPro"/>
</dbReference>
<dbReference type="PANTHER" id="PTHR37534">
    <property type="entry name" value="TRANSCRIPTIONAL ACTIVATOR PROTEIN UGA3"/>
    <property type="match status" value="1"/>
</dbReference>
<dbReference type="SUPFAM" id="SSF57701">
    <property type="entry name" value="Zn2/Cys6 DNA-binding domain"/>
    <property type="match status" value="1"/>
</dbReference>
<dbReference type="InterPro" id="IPR021858">
    <property type="entry name" value="Fun_TF"/>
</dbReference>
<dbReference type="PANTHER" id="PTHR37534:SF46">
    <property type="entry name" value="ZN(II)2CYS6 TRANSCRIPTION FACTOR (EUROFUNG)"/>
    <property type="match status" value="1"/>
</dbReference>
<proteinExistence type="predicted"/>
<dbReference type="InterPro" id="IPR036864">
    <property type="entry name" value="Zn2-C6_fun-type_DNA-bd_sf"/>
</dbReference>
<dbReference type="HOGENOM" id="CLU_036113_0_0_1"/>
<evidence type="ECO:0000256" key="2">
    <source>
        <dbReference type="ARBA" id="ARBA00023242"/>
    </source>
</evidence>
<dbReference type="CDD" id="cd00067">
    <property type="entry name" value="GAL4"/>
    <property type="match status" value="1"/>
</dbReference>
<evidence type="ECO:0000256" key="1">
    <source>
        <dbReference type="ARBA" id="ARBA00004123"/>
    </source>
</evidence>
<reference evidence="5 6" key="1">
    <citation type="journal article" date="2012" name="PLoS Pathog.">
        <title>Diverse lifestyles and strategies of plant pathogenesis encoded in the genomes of eighteen Dothideomycetes fungi.</title>
        <authorList>
            <person name="Ohm R.A."/>
            <person name="Feau N."/>
            <person name="Henrissat B."/>
            <person name="Schoch C.L."/>
            <person name="Horwitz B.A."/>
            <person name="Barry K.W."/>
            <person name="Condon B.J."/>
            <person name="Copeland A.C."/>
            <person name="Dhillon B."/>
            <person name="Glaser F."/>
            <person name="Hesse C.N."/>
            <person name="Kosti I."/>
            <person name="LaButti K."/>
            <person name="Lindquist E.A."/>
            <person name="Lucas S."/>
            <person name="Salamov A.A."/>
            <person name="Bradshaw R.E."/>
            <person name="Ciuffetti L."/>
            <person name="Hamelin R.C."/>
            <person name="Kema G.H.J."/>
            <person name="Lawrence C."/>
            <person name="Scott J.A."/>
            <person name="Spatafora J.W."/>
            <person name="Turgeon B.G."/>
            <person name="de Wit P.J.G.M."/>
            <person name="Zhong S."/>
            <person name="Goodwin S.B."/>
            <person name="Grigoriev I.V."/>
        </authorList>
    </citation>
    <scope>NUCLEOTIDE SEQUENCE [LARGE SCALE GENOMIC DNA]</scope>
    <source>
        <strain evidence="6">28A</strain>
    </source>
</reference>
<protein>
    <recommendedName>
        <fullName evidence="4">Zn(2)-C6 fungal-type domain-containing protein</fullName>
    </recommendedName>
</protein>
<dbReference type="GeneID" id="19403024"/>
<accession>R0IWW1</accession>
<evidence type="ECO:0000259" key="4">
    <source>
        <dbReference type="PROSITE" id="PS00463"/>
    </source>
</evidence>
<feature type="region of interest" description="Disordered" evidence="3">
    <location>
        <begin position="46"/>
        <end position="94"/>
    </location>
</feature>
<dbReference type="EMBL" id="KB908515">
    <property type="protein sequence ID" value="EOA89245.1"/>
    <property type="molecule type" value="Genomic_DNA"/>
</dbReference>
<evidence type="ECO:0000313" key="5">
    <source>
        <dbReference type="EMBL" id="EOA89245.1"/>
    </source>
</evidence>
<dbReference type="InterPro" id="IPR001138">
    <property type="entry name" value="Zn2Cys6_DnaBD"/>
</dbReference>
<keyword evidence="6" id="KW-1185">Reference proteome</keyword>
<keyword evidence="2" id="KW-0539">Nucleus</keyword>
<comment type="subcellular location">
    <subcellularLocation>
        <location evidence="1">Nucleus</location>
    </subcellularLocation>
</comment>
<gene>
    <name evidence="5" type="ORF">SETTUDRAFT_26474</name>
</gene>
<dbReference type="Proteomes" id="UP000016935">
    <property type="component" value="Unassembled WGS sequence"/>
</dbReference>
<dbReference type="OrthoDB" id="4137815at2759"/>
<dbReference type="GO" id="GO:0005634">
    <property type="term" value="C:nucleus"/>
    <property type="evidence" value="ECO:0007669"/>
    <property type="project" value="UniProtKB-SubCell"/>
</dbReference>